<feature type="compositionally biased region" description="Basic and acidic residues" evidence="1">
    <location>
        <begin position="770"/>
        <end position="787"/>
    </location>
</feature>
<keyword evidence="4" id="KW-1185">Reference proteome</keyword>
<feature type="region of interest" description="Disordered" evidence="1">
    <location>
        <begin position="1"/>
        <end position="62"/>
    </location>
</feature>
<dbReference type="PANTHER" id="PTHR28093:SF1">
    <property type="entry name" value="MORPHOGENESIS-RELATED PROTEIN MSB1"/>
    <property type="match status" value="1"/>
</dbReference>
<evidence type="ECO:0000259" key="2">
    <source>
        <dbReference type="Pfam" id="PF08101"/>
    </source>
</evidence>
<feature type="region of interest" description="Disordered" evidence="1">
    <location>
        <begin position="503"/>
        <end position="536"/>
    </location>
</feature>
<gene>
    <name evidence="3" type="ORF">BDZ94DRAFT_784104</name>
</gene>
<dbReference type="InterPro" id="IPR008936">
    <property type="entry name" value="Rho_GTPase_activation_prot"/>
</dbReference>
<dbReference type="EMBL" id="MU150233">
    <property type="protein sequence ID" value="KAF9468390.1"/>
    <property type="molecule type" value="Genomic_DNA"/>
</dbReference>
<feature type="compositionally biased region" description="Pro residues" evidence="1">
    <location>
        <begin position="1339"/>
        <end position="1352"/>
    </location>
</feature>
<dbReference type="PANTHER" id="PTHR28093">
    <property type="entry name" value="MORPHOGENESIS-RELATED PROTEIN MSB1"/>
    <property type="match status" value="1"/>
</dbReference>
<feature type="region of interest" description="Disordered" evidence="1">
    <location>
        <begin position="1242"/>
        <end position="1352"/>
    </location>
</feature>
<dbReference type="InterPro" id="IPR012965">
    <property type="entry name" value="Msb1/Mug8_dom"/>
</dbReference>
<name>A0A9P5YGT5_9AGAR</name>
<feature type="compositionally biased region" description="Polar residues" evidence="1">
    <location>
        <begin position="20"/>
        <end position="29"/>
    </location>
</feature>
<feature type="region of interest" description="Disordered" evidence="1">
    <location>
        <begin position="875"/>
        <end position="898"/>
    </location>
</feature>
<evidence type="ECO:0000256" key="1">
    <source>
        <dbReference type="SAM" id="MobiDB-lite"/>
    </source>
</evidence>
<dbReference type="InterPro" id="IPR037508">
    <property type="entry name" value="Msb1/Mug8"/>
</dbReference>
<feature type="compositionally biased region" description="Polar residues" evidence="1">
    <location>
        <begin position="526"/>
        <end position="536"/>
    </location>
</feature>
<feature type="region of interest" description="Disordered" evidence="1">
    <location>
        <begin position="570"/>
        <end position="599"/>
    </location>
</feature>
<dbReference type="SUPFAM" id="SSF48350">
    <property type="entry name" value="GTPase activation domain, GAP"/>
    <property type="match status" value="1"/>
</dbReference>
<feature type="region of interest" description="Disordered" evidence="1">
    <location>
        <begin position="674"/>
        <end position="708"/>
    </location>
</feature>
<organism evidence="3 4">
    <name type="scientific">Collybia nuda</name>
    <dbReference type="NCBI Taxonomy" id="64659"/>
    <lineage>
        <taxon>Eukaryota</taxon>
        <taxon>Fungi</taxon>
        <taxon>Dikarya</taxon>
        <taxon>Basidiomycota</taxon>
        <taxon>Agaricomycotina</taxon>
        <taxon>Agaricomycetes</taxon>
        <taxon>Agaricomycetidae</taxon>
        <taxon>Agaricales</taxon>
        <taxon>Tricholomatineae</taxon>
        <taxon>Clitocybaceae</taxon>
        <taxon>Collybia</taxon>
    </lineage>
</organism>
<proteinExistence type="predicted"/>
<dbReference type="Gene3D" id="1.10.555.10">
    <property type="entry name" value="Rho GTPase activation protein"/>
    <property type="match status" value="1"/>
</dbReference>
<evidence type="ECO:0000313" key="4">
    <source>
        <dbReference type="Proteomes" id="UP000807353"/>
    </source>
</evidence>
<comment type="caution">
    <text evidence="3">The sequence shown here is derived from an EMBL/GenBank/DDBJ whole genome shotgun (WGS) entry which is preliminary data.</text>
</comment>
<feature type="domain" description="Meiotically up-regulated protein Msb1/Mug8" evidence="2">
    <location>
        <begin position="137"/>
        <end position="636"/>
    </location>
</feature>
<evidence type="ECO:0000313" key="3">
    <source>
        <dbReference type="EMBL" id="KAF9468390.1"/>
    </source>
</evidence>
<feature type="compositionally biased region" description="Low complexity" evidence="1">
    <location>
        <begin position="695"/>
        <end position="704"/>
    </location>
</feature>
<sequence length="1352" mass="143929">MPSFLSKVFGRKKDDKESPRSQGRASDTSLLEGKFESVSPSATKFPEVPNGKGNGHGKEKEKDGFALFRAKSRPASPDVLEKRIDVPQLSLNLPGPKEGPTSRALGVVFEGDPDAQIILGDGTLGGRRLNSLETLILIRACAQAITARGLETLGIMHPHWYSASPDIQRRLISLFIQSLAPKSPITTLSPTPTAFISAFESEISSTRSPHDVAAVLRWGLRHLKLEGNTFGKEDGWYTNFFEAERTSEYPPNAFSTHLPPQLPAAHLELLTATLEILSSLAAHAETNGISGSKLSKFFGLWLLTSQRAEEKDDWATFYARWERSGRMLEHLFLSRIRDEASKSRMPTRLLELVHQYPYSKNNIPSPETDILSRPRFSTRRYDALFVRIETELSATAKQPQHHPLRLIAEAFKAMSAERTTNADLWEIIKKTGTKDNGDSPGAYPGLSHIFADETIRFLSLIPIDNDGSEPTSPTFSLFLPQQPFGASRRRSFSMTDGDKAAAIAATAATSSSSNSPSTRHTKLATEPTTLPSASPTDWAEFSTSGFFENSSAAKPLASTLLEKQKDMEVTLPPPAKRPKASPVSLASSRKSLDTPRSAVIQETPIEEKTISKTTLVSVTQLDEAFIDFWSDALLDPISSDWPAFIICKLKSDLSGVELDGKKLDWLVIEQSFKRLPPPNTSQDGHSAESSRRPRASSPKPSFKSDTTGSARKRFSFFTSRNSMSSIEKSTKGRKKAGHSPRVGEMGEVLAEEDEKVETVKLRVPSPKPKKSMDVTKKSVDVSRKSGENGKANGVEGHDLVAGAAAVVGSAAVGGTAAAVIATSTEAAKVDPTPVAPADVPSPVDVAPEVELVVSQPETEASPPVESAVVPAPQVPAKVDDGANSAPQPDAALQNGHTHNETEAVVDAPAPTTEPITAPISQAEAPVRTASPVEPVAAREPTPEPKEEPVAEVIEDTPAPEPIPASIPQVEVPTTVISPEELVVASEPTPELKEEPVVEIVKDIPIEEPAPTPFVEAQIPVSVTSPEELVVAREPTPELMVPAVVPPVAAAEADAEAPALVDEPVVAQVPANEEPVLAPVVEDAPPPATAESVPAETEALIQTEPPVEAEPETQTPDESHAPAEAEEALVQEAAAESPEETLAPVEDSATPLLEPQTVTASEVKVADETTPASVEVTSAADDTPADTDASEPVVADAPIAETADEPIVHTEPLYEPENAAADHDVSLSAVPIVEADPAPVTIEPVTFKEDEPSEVSPTEPAPPTTSVPVEDGQGMPPAPESVVAAGETPGPQIALDTSEPAAFALKTDEHVQDAPTDADEAAPQPPPETSALPETTIPESPIPERPATPPATN</sequence>
<dbReference type="Proteomes" id="UP000807353">
    <property type="component" value="Unassembled WGS sequence"/>
</dbReference>
<protein>
    <recommendedName>
        <fullName evidence="2">Meiotically up-regulated protein Msb1/Mug8 domain-containing protein</fullName>
    </recommendedName>
</protein>
<feature type="region of interest" description="Disordered" evidence="1">
    <location>
        <begin position="722"/>
        <end position="750"/>
    </location>
</feature>
<reference evidence="3" key="1">
    <citation type="submission" date="2020-11" db="EMBL/GenBank/DDBJ databases">
        <authorList>
            <consortium name="DOE Joint Genome Institute"/>
            <person name="Ahrendt S."/>
            <person name="Riley R."/>
            <person name="Andreopoulos W."/>
            <person name="Labutti K."/>
            <person name="Pangilinan J."/>
            <person name="Ruiz-Duenas F.J."/>
            <person name="Barrasa J.M."/>
            <person name="Sanchez-Garcia M."/>
            <person name="Camarero S."/>
            <person name="Miyauchi S."/>
            <person name="Serrano A."/>
            <person name="Linde D."/>
            <person name="Babiker R."/>
            <person name="Drula E."/>
            <person name="Ayuso-Fernandez I."/>
            <person name="Pacheco R."/>
            <person name="Padilla G."/>
            <person name="Ferreira P."/>
            <person name="Barriuso J."/>
            <person name="Kellner H."/>
            <person name="Castanera R."/>
            <person name="Alfaro M."/>
            <person name="Ramirez L."/>
            <person name="Pisabarro A.G."/>
            <person name="Kuo A."/>
            <person name="Tritt A."/>
            <person name="Lipzen A."/>
            <person name="He G."/>
            <person name="Yan M."/>
            <person name="Ng V."/>
            <person name="Cullen D."/>
            <person name="Martin F."/>
            <person name="Rosso M.-N."/>
            <person name="Henrissat B."/>
            <person name="Hibbett D."/>
            <person name="Martinez A.T."/>
            <person name="Grigoriev I.V."/>
        </authorList>
    </citation>
    <scope>NUCLEOTIDE SEQUENCE</scope>
    <source>
        <strain evidence="3">CBS 247.69</strain>
    </source>
</reference>
<accession>A0A9P5YGT5</accession>
<feature type="region of interest" description="Disordered" evidence="1">
    <location>
        <begin position="1075"/>
        <end position="1208"/>
    </location>
</feature>
<dbReference type="OrthoDB" id="3362494at2759"/>
<feature type="region of interest" description="Disordered" evidence="1">
    <location>
        <begin position="764"/>
        <end position="794"/>
    </location>
</feature>
<dbReference type="Pfam" id="PF08101">
    <property type="entry name" value="Msb1-Mug8_dom"/>
    <property type="match status" value="1"/>
</dbReference>
<feature type="region of interest" description="Disordered" evidence="1">
    <location>
        <begin position="923"/>
        <end position="948"/>
    </location>
</feature>
<feature type="compositionally biased region" description="Low complexity" evidence="1">
    <location>
        <begin position="503"/>
        <end position="518"/>
    </location>
</feature>